<dbReference type="SUPFAM" id="SSF53756">
    <property type="entry name" value="UDP-Glycosyltransferase/glycogen phosphorylase"/>
    <property type="match status" value="1"/>
</dbReference>
<dbReference type="SUPFAM" id="SSF53448">
    <property type="entry name" value="Nucleotide-diphospho-sugar transferases"/>
    <property type="match status" value="1"/>
</dbReference>
<accession>A0A0F9SVW1</accession>
<reference evidence="2" key="1">
    <citation type="journal article" date="2015" name="Nature">
        <title>Complex archaea that bridge the gap between prokaryotes and eukaryotes.</title>
        <authorList>
            <person name="Spang A."/>
            <person name="Saw J.H."/>
            <person name="Jorgensen S.L."/>
            <person name="Zaremba-Niedzwiedzka K."/>
            <person name="Martijn J."/>
            <person name="Lind A.E."/>
            <person name="van Eijk R."/>
            <person name="Schleper C."/>
            <person name="Guy L."/>
            <person name="Ettema T.J."/>
        </authorList>
    </citation>
    <scope>NUCLEOTIDE SEQUENCE</scope>
</reference>
<comment type="caution">
    <text evidence="2">The sequence shown here is derived from an EMBL/GenBank/DDBJ whole genome shotgun (WGS) entry which is preliminary data.</text>
</comment>
<feature type="region of interest" description="Disordered" evidence="1">
    <location>
        <begin position="548"/>
        <end position="570"/>
    </location>
</feature>
<dbReference type="EMBL" id="LAZR01001671">
    <property type="protein sequence ID" value="KKN41046.1"/>
    <property type="molecule type" value="Genomic_DNA"/>
</dbReference>
<gene>
    <name evidence="2" type="ORF">LCGC14_0727340</name>
</gene>
<sequence>MKVHIVCAHHTSGRILPRLALALASELGWSIASVPDPRALNYAFPYLELRSAHKLTMAGFFTHREDNAPLKVKIWNAQAARCELRMVLGPLDMADLQAHGPTYRAIPPLDRDLFTPSASSLTLAKEPRAGVSGFVTNGGRKGEKLLTELVRSDTGQQYTWDAVGRGWPVTTRILPFPQLAAWYNSLDVYFCPSLIEGVPYGPLEALACGVPVVIPRGVGLLDELPDIPGIVRYERGDAVDAARAFTELRETYGSVRRDDLRAATEPYTIEAWVQCHVDAFSTLDGVDDFAASYRPYWNEPPLLEGRSLEGLALEVEAREKKRGIYVVAYGAPARKCARQLIGSIRKYMPNIPVAVASGTPLDEADVHITYPDADLGGRAAKTKMFDLAPKEWSEVLYLDADIELTADISFLLDAVEGADGWDVALTKDQDDYDLIYSLWRRDSTELALGRAALGSSRALQLAGGVIAFRRNQRTKAFFHDWYAEWFRMARRDQGALIRSMYKQPVKLLVLGNEWNSHVGMFTGKTAGVLHHRGGPARRRVAWKLGRLDDPRNMPEMNPPEQSRHQSYWAPGKRNVRGFRR</sequence>
<dbReference type="AlphaFoldDB" id="A0A0F9SVW1"/>
<name>A0A0F9SVW1_9ZZZZ</name>
<evidence type="ECO:0008006" key="3">
    <source>
        <dbReference type="Google" id="ProtNLM"/>
    </source>
</evidence>
<protein>
    <recommendedName>
        <fullName evidence="3">Glycosyl transferase family 1 domain-containing protein</fullName>
    </recommendedName>
</protein>
<proteinExistence type="predicted"/>
<dbReference type="Gene3D" id="3.40.50.2000">
    <property type="entry name" value="Glycogen Phosphorylase B"/>
    <property type="match status" value="1"/>
</dbReference>
<organism evidence="2">
    <name type="scientific">marine sediment metagenome</name>
    <dbReference type="NCBI Taxonomy" id="412755"/>
    <lineage>
        <taxon>unclassified sequences</taxon>
        <taxon>metagenomes</taxon>
        <taxon>ecological metagenomes</taxon>
    </lineage>
</organism>
<evidence type="ECO:0000313" key="2">
    <source>
        <dbReference type="EMBL" id="KKN41046.1"/>
    </source>
</evidence>
<dbReference type="InterPro" id="IPR029044">
    <property type="entry name" value="Nucleotide-diphossugar_trans"/>
</dbReference>
<dbReference type="Pfam" id="PF13692">
    <property type="entry name" value="Glyco_trans_1_4"/>
    <property type="match status" value="1"/>
</dbReference>
<evidence type="ECO:0000256" key="1">
    <source>
        <dbReference type="SAM" id="MobiDB-lite"/>
    </source>
</evidence>